<proteinExistence type="predicted"/>
<evidence type="ECO:0000313" key="3">
    <source>
        <dbReference type="EMBL" id="UKK00346.2"/>
    </source>
</evidence>
<dbReference type="EMBL" id="CP056069">
    <property type="protein sequence ID" value="UKK00346.2"/>
    <property type="molecule type" value="Genomic_DNA"/>
</dbReference>
<feature type="compositionally biased region" description="Polar residues" evidence="1">
    <location>
        <begin position="66"/>
        <end position="78"/>
    </location>
</feature>
<organism evidence="3 4">
    <name type="scientific">Theileria orientalis</name>
    <dbReference type="NCBI Taxonomy" id="68886"/>
    <lineage>
        <taxon>Eukaryota</taxon>
        <taxon>Sar</taxon>
        <taxon>Alveolata</taxon>
        <taxon>Apicomplexa</taxon>
        <taxon>Aconoidasida</taxon>
        <taxon>Piroplasmida</taxon>
        <taxon>Theileriidae</taxon>
        <taxon>Theileria</taxon>
    </lineage>
</organism>
<sequence length="458" mass="52864">MNIHNTLIWLSIYLAIIYRNKSIKCNNIAPTESGQSDGTSTEPNVTPEVSKGVSTTSNEPIPVESGPNTSVPSPGSDNMTLYNDRELVSMIQLLNKLQLIDFVDLLANKLKSHKGDYDFKTDLTNFVDKTSIYRHPIILNITELLSTDEYEWETIDDKVVYTPKEGYGFKLVRYNITVLWHTTNINYYATKIECDHKNHTVTIHKLDGKIDEIQYTPEPQDTTALTTPESQQGSTIRHPTVLNISEIKNCDEYRWFVSNDIITCIANDKYGFKLVRQNKTVLWHTINRNNYSNVVECDNKNHTVTVYKLDKTKDKTDFQPEQRDKTKLITVDIEKRTNNEFYTYERRVELDVFAPVKPYLVNKIVNGIQPLWWFKDGTYPYEIEVTDKKNQIRNLVLYFRSKTIEFFDSGGDEIEPIITKPEEQKVTEDNIGSDTTGIGKEESELKHQDKVLVSSVFI</sequence>
<feature type="signal peptide" evidence="2">
    <location>
        <begin position="1"/>
        <end position="22"/>
    </location>
</feature>
<feature type="compositionally biased region" description="Polar residues" evidence="1">
    <location>
        <begin position="30"/>
        <end position="44"/>
    </location>
</feature>
<protein>
    <submittedName>
        <fullName evidence="3">Uncharacterized protein</fullName>
    </submittedName>
</protein>
<evidence type="ECO:0000313" key="4">
    <source>
        <dbReference type="Proteomes" id="UP000244811"/>
    </source>
</evidence>
<accession>A0A976QWI6</accession>
<evidence type="ECO:0000256" key="1">
    <source>
        <dbReference type="SAM" id="MobiDB-lite"/>
    </source>
</evidence>
<reference evidence="3" key="1">
    <citation type="submission" date="2022-07" db="EMBL/GenBank/DDBJ databases">
        <title>Evaluation of T. orientalis genome assembly methods using nanopore sequencing and analysis of variation between genomes.</title>
        <authorList>
            <person name="Yam J."/>
            <person name="Micallef M.L."/>
            <person name="Liu M."/>
            <person name="Djordjevic S.P."/>
            <person name="Bogema D.R."/>
            <person name="Jenkins C."/>
        </authorList>
    </citation>
    <scope>NUCLEOTIDE SEQUENCE</scope>
    <source>
        <strain evidence="3">Goon Nure</strain>
    </source>
</reference>
<dbReference type="Proteomes" id="UP000244811">
    <property type="component" value="Chromosome 1"/>
</dbReference>
<gene>
    <name evidence="3" type="ORF">MACK_000418</name>
</gene>
<evidence type="ECO:0000256" key="2">
    <source>
        <dbReference type="SAM" id="SignalP"/>
    </source>
</evidence>
<feature type="region of interest" description="Disordered" evidence="1">
    <location>
        <begin position="30"/>
        <end position="78"/>
    </location>
</feature>
<name>A0A976QWI6_THEOR</name>
<keyword evidence="2" id="KW-0732">Signal</keyword>
<dbReference type="AlphaFoldDB" id="A0A976QWI6"/>
<feature type="chain" id="PRO_5037633778" evidence="2">
    <location>
        <begin position="23"/>
        <end position="458"/>
    </location>
</feature>